<keyword evidence="4" id="KW-1185">Reference proteome</keyword>
<evidence type="ECO:0000256" key="1">
    <source>
        <dbReference type="SAM" id="MobiDB-lite"/>
    </source>
</evidence>
<gene>
    <name evidence="3" type="ORF">V1468_13750</name>
</gene>
<evidence type="ECO:0000313" key="4">
    <source>
        <dbReference type="Proteomes" id="UP001356704"/>
    </source>
</evidence>
<proteinExistence type="predicted"/>
<dbReference type="PROSITE" id="PS51257">
    <property type="entry name" value="PROKAR_LIPOPROTEIN"/>
    <property type="match status" value="1"/>
</dbReference>
<comment type="caution">
    <text evidence="3">The sequence shown here is derived from an EMBL/GenBank/DDBJ whole genome shotgun (WGS) entry which is preliminary data.</text>
</comment>
<evidence type="ECO:0000256" key="2">
    <source>
        <dbReference type="SAM" id="SignalP"/>
    </source>
</evidence>
<dbReference type="RefSeq" id="WP_331810800.1">
    <property type="nucleotide sequence ID" value="NZ_JAZHOU010000005.1"/>
</dbReference>
<name>A0ABU7W7W8_9FLAO</name>
<evidence type="ECO:0008006" key="5">
    <source>
        <dbReference type="Google" id="ProtNLM"/>
    </source>
</evidence>
<organism evidence="3 4">
    <name type="scientific">Winogradskyella poriferorum</name>
    <dbReference type="NCBI Taxonomy" id="307627"/>
    <lineage>
        <taxon>Bacteria</taxon>
        <taxon>Pseudomonadati</taxon>
        <taxon>Bacteroidota</taxon>
        <taxon>Flavobacteriia</taxon>
        <taxon>Flavobacteriales</taxon>
        <taxon>Flavobacteriaceae</taxon>
        <taxon>Winogradskyella</taxon>
    </lineage>
</organism>
<feature type="chain" id="PRO_5045333635" description="Lipoprotein" evidence="2">
    <location>
        <begin position="20"/>
        <end position="179"/>
    </location>
</feature>
<evidence type="ECO:0000313" key="3">
    <source>
        <dbReference type="EMBL" id="MEF3080074.1"/>
    </source>
</evidence>
<dbReference type="Proteomes" id="UP001356704">
    <property type="component" value="Unassembled WGS sequence"/>
</dbReference>
<dbReference type="EMBL" id="JAZHOU010000005">
    <property type="protein sequence ID" value="MEF3080074.1"/>
    <property type="molecule type" value="Genomic_DNA"/>
</dbReference>
<sequence>MKKVMLFLFVAILATSCNAQDTENSSKNSSDLEIQKDSLLKPKGTWKVNKEVDENGNIVRYDSIYSWSSSGNIKNMESDSIFNQMNSMIQKRFSMLQPPNLNGFSEHDSIMKQFFSDDFFKDDLFSSGMPSGFSNMDAIMKQMEAMRQNFFNDKHRYIIPPEKTEPKEKKTKTIEKKQV</sequence>
<feature type="region of interest" description="Disordered" evidence="1">
    <location>
        <begin position="159"/>
        <end position="179"/>
    </location>
</feature>
<protein>
    <recommendedName>
        <fullName evidence="5">Lipoprotein</fullName>
    </recommendedName>
</protein>
<reference evidence="3 4" key="1">
    <citation type="submission" date="2024-02" db="EMBL/GenBank/DDBJ databases">
        <title>Winogradskyella poriferorum JCM 12885.</title>
        <authorList>
            <person name="Zhang D.-F."/>
            <person name="Fu Z.-Y."/>
        </authorList>
    </citation>
    <scope>NUCLEOTIDE SEQUENCE [LARGE SCALE GENOMIC DNA]</scope>
    <source>
        <strain evidence="3 4">JCM 12885</strain>
    </source>
</reference>
<accession>A0ABU7W7W8</accession>
<feature type="signal peptide" evidence="2">
    <location>
        <begin position="1"/>
        <end position="19"/>
    </location>
</feature>
<keyword evidence="2" id="KW-0732">Signal</keyword>